<accession>A0ACC3NTZ3</accession>
<evidence type="ECO:0000313" key="2">
    <source>
        <dbReference type="Proteomes" id="UP001281147"/>
    </source>
</evidence>
<gene>
    <name evidence="1" type="ORF">LTR37_002058</name>
</gene>
<sequence>MFWSAVAEVVSRYKLGRDPKLHKSRVDQMAWCGRLIGKFVGLHLARDPDDSADDALRCIMKFISLKAQLPQARNISVASAETCLTSAWTKNPYPKTDAALFEKFLVEYGEFSGDSSKRVEDLKPGRRLNTAILLFRHPTRPLRDPLLSVFRNEARDPTTRFFQPKTDSEALFKVRLARDLVTLLRERGRMDDMRWASGFLQLLEKILENLGAKVRDNGQPAQASKWDLSQR</sequence>
<proteinExistence type="predicted"/>
<protein>
    <submittedName>
        <fullName evidence="1">Uncharacterized protein</fullName>
    </submittedName>
</protein>
<comment type="caution">
    <text evidence="1">The sequence shown here is derived from an EMBL/GenBank/DDBJ whole genome shotgun (WGS) entry which is preliminary data.</text>
</comment>
<evidence type="ECO:0000313" key="1">
    <source>
        <dbReference type="EMBL" id="KAK3722913.1"/>
    </source>
</evidence>
<dbReference type="Proteomes" id="UP001281147">
    <property type="component" value="Unassembled WGS sequence"/>
</dbReference>
<reference evidence="1" key="1">
    <citation type="submission" date="2023-07" db="EMBL/GenBank/DDBJ databases">
        <title>Black Yeasts Isolated from many extreme environments.</title>
        <authorList>
            <person name="Coleine C."/>
            <person name="Stajich J.E."/>
            <person name="Selbmann L."/>
        </authorList>
    </citation>
    <scope>NUCLEOTIDE SEQUENCE</scope>
    <source>
        <strain evidence="1">CCFEE 5714</strain>
    </source>
</reference>
<name>A0ACC3NTZ3_9PEZI</name>
<dbReference type="EMBL" id="JAUTXU010000011">
    <property type="protein sequence ID" value="KAK3722913.1"/>
    <property type="molecule type" value="Genomic_DNA"/>
</dbReference>
<keyword evidence="2" id="KW-1185">Reference proteome</keyword>
<organism evidence="1 2">
    <name type="scientific">Vermiconidia calcicola</name>
    <dbReference type="NCBI Taxonomy" id="1690605"/>
    <lineage>
        <taxon>Eukaryota</taxon>
        <taxon>Fungi</taxon>
        <taxon>Dikarya</taxon>
        <taxon>Ascomycota</taxon>
        <taxon>Pezizomycotina</taxon>
        <taxon>Dothideomycetes</taxon>
        <taxon>Dothideomycetidae</taxon>
        <taxon>Mycosphaerellales</taxon>
        <taxon>Extremaceae</taxon>
        <taxon>Vermiconidia</taxon>
    </lineage>
</organism>